<keyword evidence="2" id="KW-1185">Reference proteome</keyword>
<dbReference type="Proteomes" id="UP000054977">
    <property type="component" value="Unassembled WGS sequence"/>
</dbReference>
<organism evidence="1 2">
    <name type="scientific">Caballeronia humi</name>
    <dbReference type="NCBI Taxonomy" id="326474"/>
    <lineage>
        <taxon>Bacteria</taxon>
        <taxon>Pseudomonadati</taxon>
        <taxon>Pseudomonadota</taxon>
        <taxon>Betaproteobacteria</taxon>
        <taxon>Burkholderiales</taxon>
        <taxon>Burkholderiaceae</taxon>
        <taxon>Caballeronia</taxon>
    </lineage>
</organism>
<evidence type="ECO:0000313" key="1">
    <source>
        <dbReference type="EMBL" id="SAL70929.1"/>
    </source>
</evidence>
<proteinExistence type="predicted"/>
<name>A0A158JR66_9BURK</name>
<reference evidence="1" key="1">
    <citation type="submission" date="2016-01" db="EMBL/GenBank/DDBJ databases">
        <authorList>
            <person name="Peeters C."/>
        </authorList>
    </citation>
    <scope>NUCLEOTIDE SEQUENCE [LARGE SCALE GENOMIC DNA]</scope>
    <source>
        <strain evidence="1">LMG 22934</strain>
    </source>
</reference>
<gene>
    <name evidence="1" type="ORF">AWB65_06946</name>
</gene>
<dbReference type="EMBL" id="FCNW02000231">
    <property type="protein sequence ID" value="SAL70929.1"/>
    <property type="molecule type" value="Genomic_DNA"/>
</dbReference>
<sequence>MVLMVVLMVLISVVFWVTRPSMALTVELIVVMSPVLAATCSFVANNCEPFTASLLVASSAPAFTLVTCTGVPALPSVTLS</sequence>
<evidence type="ECO:0000313" key="2">
    <source>
        <dbReference type="Proteomes" id="UP000054977"/>
    </source>
</evidence>
<dbReference type="AlphaFoldDB" id="A0A158JR66"/>
<accession>A0A158JR66</accession>
<comment type="caution">
    <text evidence="1">The sequence shown here is derived from an EMBL/GenBank/DDBJ whole genome shotgun (WGS) entry which is preliminary data.</text>
</comment>
<protein>
    <submittedName>
        <fullName evidence="1">Uncharacterized protein</fullName>
    </submittedName>
</protein>